<dbReference type="EMBL" id="FN648129">
    <property type="protein sequence ID" value="CBN78990.1"/>
    <property type="molecule type" value="Genomic_DNA"/>
</dbReference>
<gene>
    <name evidence="1" type="ORF">Esi_0158_0046</name>
</gene>
<keyword evidence="2" id="KW-1185">Reference proteome</keyword>
<organism evidence="1 2">
    <name type="scientific">Ectocarpus siliculosus</name>
    <name type="common">Brown alga</name>
    <name type="synonym">Conferva siliculosa</name>
    <dbReference type="NCBI Taxonomy" id="2880"/>
    <lineage>
        <taxon>Eukaryota</taxon>
        <taxon>Sar</taxon>
        <taxon>Stramenopiles</taxon>
        <taxon>Ochrophyta</taxon>
        <taxon>PX clade</taxon>
        <taxon>Phaeophyceae</taxon>
        <taxon>Ectocarpales</taxon>
        <taxon>Ectocarpaceae</taxon>
        <taxon>Ectocarpus</taxon>
    </lineage>
</organism>
<name>D8LG91_ECTSI</name>
<evidence type="ECO:0000313" key="2">
    <source>
        <dbReference type="Proteomes" id="UP000002630"/>
    </source>
</evidence>
<dbReference type="InParanoid" id="D8LG91"/>
<sequence>MPMPMPMPMPPPYTVEYASLGPVRSVRRRLVSSRRSPEFLLPRVIPKRTLCDVT</sequence>
<protein>
    <submittedName>
        <fullName evidence="1">Uncharacterized protein</fullName>
    </submittedName>
</protein>
<proteinExistence type="predicted"/>
<reference evidence="1 2" key="1">
    <citation type="journal article" date="2010" name="Nature">
        <title>The Ectocarpus genome and the independent evolution of multicellularity in brown algae.</title>
        <authorList>
            <person name="Cock J.M."/>
            <person name="Sterck L."/>
            <person name="Rouze P."/>
            <person name="Scornet D."/>
            <person name="Allen A.E."/>
            <person name="Amoutzias G."/>
            <person name="Anthouard V."/>
            <person name="Artiguenave F."/>
            <person name="Aury J.M."/>
            <person name="Badger J.H."/>
            <person name="Beszteri B."/>
            <person name="Billiau K."/>
            <person name="Bonnet E."/>
            <person name="Bothwell J.H."/>
            <person name="Bowler C."/>
            <person name="Boyen C."/>
            <person name="Brownlee C."/>
            <person name="Carrano C.J."/>
            <person name="Charrier B."/>
            <person name="Cho G.Y."/>
            <person name="Coelho S.M."/>
            <person name="Collen J."/>
            <person name="Corre E."/>
            <person name="Da Silva C."/>
            <person name="Delage L."/>
            <person name="Delaroque N."/>
            <person name="Dittami S.M."/>
            <person name="Doulbeau S."/>
            <person name="Elias M."/>
            <person name="Farnham G."/>
            <person name="Gachon C.M."/>
            <person name="Gschloessl B."/>
            <person name="Heesch S."/>
            <person name="Jabbari K."/>
            <person name="Jubin C."/>
            <person name="Kawai H."/>
            <person name="Kimura K."/>
            <person name="Kloareg B."/>
            <person name="Kupper F.C."/>
            <person name="Lang D."/>
            <person name="Le Bail A."/>
            <person name="Leblanc C."/>
            <person name="Lerouge P."/>
            <person name="Lohr M."/>
            <person name="Lopez P.J."/>
            <person name="Martens C."/>
            <person name="Maumus F."/>
            <person name="Michel G."/>
            <person name="Miranda-Saavedra D."/>
            <person name="Morales J."/>
            <person name="Moreau H."/>
            <person name="Motomura T."/>
            <person name="Nagasato C."/>
            <person name="Napoli C.A."/>
            <person name="Nelson D.R."/>
            <person name="Nyvall-Collen P."/>
            <person name="Peters A.F."/>
            <person name="Pommier C."/>
            <person name="Potin P."/>
            <person name="Poulain J."/>
            <person name="Quesneville H."/>
            <person name="Read B."/>
            <person name="Rensing S.A."/>
            <person name="Ritter A."/>
            <person name="Rousvoal S."/>
            <person name="Samanta M."/>
            <person name="Samson G."/>
            <person name="Schroeder D.C."/>
            <person name="Segurens B."/>
            <person name="Strittmatter M."/>
            <person name="Tonon T."/>
            <person name="Tregear J.W."/>
            <person name="Valentin K."/>
            <person name="von Dassow P."/>
            <person name="Yamagishi T."/>
            <person name="Van de Peer Y."/>
            <person name="Wincker P."/>
        </authorList>
    </citation>
    <scope>NUCLEOTIDE SEQUENCE [LARGE SCALE GENOMIC DNA]</scope>
    <source>
        <strain evidence="2">Ec32 / CCAP1310/4</strain>
    </source>
</reference>
<evidence type="ECO:0000313" key="1">
    <source>
        <dbReference type="EMBL" id="CBN78990.1"/>
    </source>
</evidence>
<dbReference type="AlphaFoldDB" id="D8LG91"/>
<accession>D8LG91</accession>
<dbReference type="EMBL" id="FN649737">
    <property type="protein sequence ID" value="CBN78990.1"/>
    <property type="molecule type" value="Genomic_DNA"/>
</dbReference>
<dbReference type="Proteomes" id="UP000002630">
    <property type="component" value="Linkage Group LG12"/>
</dbReference>